<dbReference type="GO" id="GO:0008810">
    <property type="term" value="F:cellulase activity"/>
    <property type="evidence" value="ECO:0007669"/>
    <property type="project" value="InterPro"/>
</dbReference>
<protein>
    <recommendedName>
        <fullName evidence="6">Glycoside hydrolase family 12 protein</fullName>
    </recommendedName>
</protein>
<dbReference type="EMBL" id="WNWQ01000100">
    <property type="protein sequence ID" value="KAE9979044.1"/>
    <property type="molecule type" value="Genomic_DNA"/>
</dbReference>
<dbReference type="AlphaFoldDB" id="A0A8H3YZ03"/>
<dbReference type="SUPFAM" id="SSF49899">
    <property type="entry name" value="Concanavalin A-like lectins/glucanases"/>
    <property type="match status" value="1"/>
</dbReference>
<dbReference type="InterPro" id="IPR013319">
    <property type="entry name" value="GH11/12"/>
</dbReference>
<evidence type="ECO:0008006" key="6">
    <source>
        <dbReference type="Google" id="ProtNLM"/>
    </source>
</evidence>
<proteinExistence type="inferred from homology"/>
<dbReference type="PANTHER" id="PTHR34002">
    <property type="entry name" value="BLR1656 PROTEIN"/>
    <property type="match status" value="1"/>
</dbReference>
<dbReference type="Proteomes" id="UP000433883">
    <property type="component" value="Unassembled WGS sequence"/>
</dbReference>
<dbReference type="InterPro" id="IPR013320">
    <property type="entry name" value="ConA-like_dom_sf"/>
</dbReference>
<comment type="caution">
    <text evidence="4">The sequence shown here is derived from an EMBL/GenBank/DDBJ whole genome shotgun (WGS) entry which is preliminary data.</text>
</comment>
<keyword evidence="2" id="KW-0326">Glycosidase</keyword>
<dbReference type="PANTHER" id="PTHR34002:SF9">
    <property type="entry name" value="XYLOGLUCAN-SPECIFIC ENDO-BETA-1,4-GLUCANASE A"/>
    <property type="match status" value="1"/>
</dbReference>
<sequence>MKATHTLFSGLLLVLPVAVTVGIYIGLNVEQIFHKGFQGSYGIPSGSGPIMAKAGTYTYCQKSLGIEAENKRYTYNPNQWGLAADEASAMCMNILEHITDMVVQITTSDKVAAASTMAAPWTATWNYTQGPSDSPVHAFPNAKLSINTLPIQLSSFTSLDLDVDWHYAVGNENKTVSTSAELSTAGLNANVCVDMFFGPNSALSGSTTNSTYEVMVWLGQYGAATQPIGLSVGAIQSVSVNGTVFNLYYGVNGIQQKVFTWVAAQNTTRFVGDIGPLLNNLASAQGPQKNEYLGYVAFGSEALYAPKNMTFSVNELSMKLNSK</sequence>
<dbReference type="Pfam" id="PF01670">
    <property type="entry name" value="Glyco_hydro_12"/>
    <property type="match status" value="1"/>
</dbReference>
<dbReference type="InterPro" id="IPR002594">
    <property type="entry name" value="GH12"/>
</dbReference>
<name>A0A8H3YZ03_VENIN</name>
<organism evidence="4 5">
    <name type="scientific">Venturia inaequalis</name>
    <name type="common">Apple scab fungus</name>
    <dbReference type="NCBI Taxonomy" id="5025"/>
    <lineage>
        <taxon>Eukaryota</taxon>
        <taxon>Fungi</taxon>
        <taxon>Dikarya</taxon>
        <taxon>Ascomycota</taxon>
        <taxon>Pezizomycotina</taxon>
        <taxon>Dothideomycetes</taxon>
        <taxon>Pleosporomycetidae</taxon>
        <taxon>Venturiales</taxon>
        <taxon>Venturiaceae</taxon>
        <taxon>Venturia</taxon>
    </lineage>
</organism>
<evidence type="ECO:0000313" key="5">
    <source>
        <dbReference type="Proteomes" id="UP000433883"/>
    </source>
</evidence>
<gene>
    <name evidence="4" type="ORF">BLS_000099</name>
</gene>
<comment type="similarity">
    <text evidence="1 2">Belongs to the glycosyl hydrolase 12 (cellulase H) family.</text>
</comment>
<keyword evidence="2" id="KW-0119">Carbohydrate metabolism</keyword>
<keyword evidence="2" id="KW-0624">Polysaccharide degradation</keyword>
<evidence type="ECO:0000313" key="4">
    <source>
        <dbReference type="EMBL" id="KAE9979044.1"/>
    </source>
</evidence>
<reference evidence="4 5" key="1">
    <citation type="submission" date="2019-11" db="EMBL/GenBank/DDBJ databases">
        <title>Venturia inaequalis Genome Resource.</title>
        <authorList>
            <person name="Lichtner F.J."/>
        </authorList>
    </citation>
    <scope>NUCLEOTIDE SEQUENCE [LARGE SCALE GENOMIC DNA]</scope>
    <source>
        <strain evidence="4">Bline_iso_100314</strain>
    </source>
</reference>
<feature type="chain" id="PRO_5034586542" description="Glycoside hydrolase family 12 protein" evidence="3">
    <location>
        <begin position="23"/>
        <end position="323"/>
    </location>
</feature>
<evidence type="ECO:0000256" key="3">
    <source>
        <dbReference type="SAM" id="SignalP"/>
    </source>
</evidence>
<keyword evidence="3" id="KW-0732">Signal</keyword>
<keyword evidence="2" id="KW-0378">Hydrolase</keyword>
<accession>A0A8H3YZ03</accession>
<dbReference type="Gene3D" id="2.60.120.180">
    <property type="match status" value="1"/>
</dbReference>
<feature type="signal peptide" evidence="3">
    <location>
        <begin position="1"/>
        <end position="22"/>
    </location>
</feature>
<evidence type="ECO:0000256" key="1">
    <source>
        <dbReference type="ARBA" id="ARBA00005519"/>
    </source>
</evidence>
<dbReference type="GO" id="GO:0000272">
    <property type="term" value="P:polysaccharide catabolic process"/>
    <property type="evidence" value="ECO:0007669"/>
    <property type="project" value="UniProtKB-KW"/>
</dbReference>
<evidence type="ECO:0000256" key="2">
    <source>
        <dbReference type="RuleBase" id="RU361163"/>
    </source>
</evidence>